<dbReference type="SUPFAM" id="SSF54791">
    <property type="entry name" value="Eukaryotic type KH-domain (KH-domain type I)"/>
    <property type="match status" value="1"/>
</dbReference>
<proteinExistence type="predicted"/>
<dbReference type="PROSITE" id="PS50084">
    <property type="entry name" value="KH_TYPE_1"/>
    <property type="match status" value="1"/>
</dbReference>
<comment type="caution">
    <text evidence="3">The sequence shown here is derived from an EMBL/GenBank/DDBJ whole genome shotgun (WGS) entry which is preliminary data.</text>
</comment>
<dbReference type="SMART" id="SM00322">
    <property type="entry name" value="KH"/>
    <property type="match status" value="1"/>
</dbReference>
<sequence length="137" mass="15574">MQSEQELDGNIVKVRITGMPYAVEAAKIDIYELLLILIRGSFCHTTKIPKRYVGPLIGRKGTKIENIRLVTGARINIGETDKNGFTTLQIFGKYRQIVAATNMIKERVDTVATSDSVYERPDRLEFHELLNEVIDDY</sequence>
<dbReference type="Pfam" id="PF00013">
    <property type="entry name" value="KH_1"/>
    <property type="match status" value="1"/>
</dbReference>
<dbReference type="InterPro" id="IPR036612">
    <property type="entry name" value="KH_dom_type_1_sf"/>
</dbReference>
<evidence type="ECO:0000256" key="1">
    <source>
        <dbReference type="PROSITE-ProRule" id="PRU00117"/>
    </source>
</evidence>
<dbReference type="CDD" id="cd00105">
    <property type="entry name" value="KH-I"/>
    <property type="match status" value="1"/>
</dbReference>
<dbReference type="AlphaFoldDB" id="W6NGT0"/>
<gene>
    <name evidence="3" type="ORF">HCOI_01880800</name>
</gene>
<evidence type="ECO:0000313" key="3">
    <source>
        <dbReference type="EMBL" id="CDL96596.1"/>
    </source>
</evidence>
<feature type="domain" description="K Homology" evidence="2">
    <location>
        <begin position="40"/>
        <end position="109"/>
    </location>
</feature>
<reference evidence="3" key="1">
    <citation type="submission" date="2013-03" db="EMBL/GenBank/DDBJ databases">
        <authorList>
            <person name="Aslett M."/>
        </authorList>
    </citation>
    <scope>NUCLEOTIDE SEQUENCE [LARGE SCALE GENOMIC DNA]</scope>
    <source>
        <strain evidence="3">ISE/inbred ISE</strain>
    </source>
</reference>
<dbReference type="EMBL" id="CAVP010060914">
    <property type="protein sequence ID" value="CDL96596.1"/>
    <property type="molecule type" value="Genomic_DNA"/>
</dbReference>
<dbReference type="GO" id="GO:0003723">
    <property type="term" value="F:RNA binding"/>
    <property type="evidence" value="ECO:0007669"/>
    <property type="project" value="UniProtKB-UniRule"/>
</dbReference>
<dbReference type="OrthoDB" id="9995375at2759"/>
<keyword evidence="1" id="KW-0694">RNA-binding</keyword>
<accession>W6NGT0</accession>
<dbReference type="Gene3D" id="3.30.1370.10">
    <property type="entry name" value="K Homology domain, type 1"/>
    <property type="match status" value="1"/>
</dbReference>
<dbReference type="InterPro" id="IPR004088">
    <property type="entry name" value="KH_dom_type_1"/>
</dbReference>
<name>W6NGT0_HAECO</name>
<protein>
    <submittedName>
        <fullName evidence="3">K Homology domain containing protein</fullName>
    </submittedName>
</protein>
<reference evidence="3" key="2">
    <citation type="submission" date="2013-05" db="EMBL/GenBank/DDBJ databases">
        <title>The genome and transcriptome of Haemonchus contortus: a key model parasite for drug and vaccine discovery.</title>
        <authorList>
            <person name="Laing R."/>
            <person name="Kikuchi T."/>
            <person name="Martinelli A."/>
            <person name="Tsai I.J."/>
            <person name="Beech R.N."/>
            <person name="Redman E."/>
            <person name="Holroyd N."/>
            <person name="Bartley D.J."/>
            <person name="Beasley H."/>
            <person name="Britton C."/>
            <person name="Curran D."/>
            <person name="Devaney E."/>
            <person name="Gilabert A."/>
            <person name="Jackson F."/>
            <person name="Hunt M."/>
            <person name="Johnston S."/>
            <person name="Kryukov I."/>
            <person name="Li K."/>
            <person name="Morrison A.A."/>
            <person name="Reid A.J."/>
            <person name="Sargison N."/>
            <person name="Saunders G."/>
            <person name="Wasmuth J.D."/>
            <person name="Wolstenholme A."/>
            <person name="Berriman M."/>
            <person name="Gilleard J.S."/>
            <person name="Cotton J.A."/>
        </authorList>
    </citation>
    <scope>NUCLEOTIDE SEQUENCE [LARGE SCALE GENOMIC DNA]</scope>
    <source>
        <strain evidence="3">ISE/inbred ISE</strain>
    </source>
</reference>
<dbReference type="InterPro" id="IPR004087">
    <property type="entry name" value="KH_dom"/>
</dbReference>
<evidence type="ECO:0000259" key="2">
    <source>
        <dbReference type="SMART" id="SM00322"/>
    </source>
</evidence>
<organism evidence="3">
    <name type="scientific">Haemonchus contortus</name>
    <name type="common">Barber pole worm</name>
    <dbReference type="NCBI Taxonomy" id="6289"/>
    <lineage>
        <taxon>Eukaryota</taxon>
        <taxon>Metazoa</taxon>
        <taxon>Ecdysozoa</taxon>
        <taxon>Nematoda</taxon>
        <taxon>Chromadorea</taxon>
        <taxon>Rhabditida</taxon>
        <taxon>Rhabditina</taxon>
        <taxon>Rhabditomorpha</taxon>
        <taxon>Strongyloidea</taxon>
        <taxon>Trichostrongylidae</taxon>
        <taxon>Haemonchus</taxon>
    </lineage>
</organism>